<organism evidence="3 4">
    <name type="scientific">Coffea arabica</name>
    <name type="common">Arabian coffee</name>
    <dbReference type="NCBI Taxonomy" id="13443"/>
    <lineage>
        <taxon>Eukaryota</taxon>
        <taxon>Viridiplantae</taxon>
        <taxon>Streptophyta</taxon>
        <taxon>Embryophyta</taxon>
        <taxon>Tracheophyta</taxon>
        <taxon>Spermatophyta</taxon>
        <taxon>Magnoliopsida</taxon>
        <taxon>eudicotyledons</taxon>
        <taxon>Gunneridae</taxon>
        <taxon>Pentapetalae</taxon>
        <taxon>asterids</taxon>
        <taxon>lamiids</taxon>
        <taxon>Gentianales</taxon>
        <taxon>Rubiaceae</taxon>
        <taxon>Ixoroideae</taxon>
        <taxon>Gardenieae complex</taxon>
        <taxon>Bertiereae - Coffeeae clade</taxon>
        <taxon>Coffeeae</taxon>
        <taxon>Coffea</taxon>
    </lineage>
</organism>
<feature type="compositionally biased region" description="Polar residues" evidence="1">
    <location>
        <begin position="199"/>
        <end position="223"/>
    </location>
</feature>
<sequence length="343" mass="38393">MPHDPNAAKAHWDANMEIHFCMTFVEWKRSGEWNPNVSSEANWMKLVAHLNSQWGKQYAWSVYHSKFGREKRIWRAFAKLKGLRQSAEIGIGWDENRRCFLAKESQWNNFCPETNDYRYFRFGQCIDKCAILHEILETETTTGSQAQASSIPPSVYNPRKRAGHSRGQTFTSPVGDDMYNVGMDGDFNEESPVVGVKRGSSSQGATTSLPIASRGSKPSRSTNDPFVECANSLSSLANSKLHIKGCRASDKEKFDVDMAVQVVESFGPSLDKGAKLAAVHSRTTSGGRRSLVSVARCKSSGCTLWRVHLSGDPMESSRDLGLFLGFSICKTLSWDFYFLCMRL</sequence>
<evidence type="ECO:0000259" key="2">
    <source>
        <dbReference type="Pfam" id="PF12776"/>
    </source>
</evidence>
<dbReference type="Proteomes" id="UP001652660">
    <property type="component" value="Chromosome 9c"/>
</dbReference>
<evidence type="ECO:0000313" key="4">
    <source>
        <dbReference type="RefSeq" id="XP_071921298.1"/>
    </source>
</evidence>
<reference evidence="4" key="1">
    <citation type="submission" date="2025-08" db="UniProtKB">
        <authorList>
            <consortium name="RefSeq"/>
        </authorList>
    </citation>
    <scope>IDENTIFICATION</scope>
    <source>
        <tissue evidence="4">Leaves</tissue>
    </source>
</reference>
<evidence type="ECO:0000256" key="1">
    <source>
        <dbReference type="SAM" id="MobiDB-lite"/>
    </source>
</evidence>
<dbReference type="RefSeq" id="XP_071921298.1">
    <property type="nucleotide sequence ID" value="XM_072065197.1"/>
</dbReference>
<evidence type="ECO:0000313" key="3">
    <source>
        <dbReference type="Proteomes" id="UP001652660"/>
    </source>
</evidence>
<proteinExistence type="predicted"/>
<name>A0ABM4VP28_COFAR</name>
<feature type="compositionally biased region" description="Polar residues" evidence="1">
    <location>
        <begin position="143"/>
        <end position="152"/>
    </location>
</feature>
<dbReference type="GeneID" id="140014385"/>
<dbReference type="InterPro" id="IPR024752">
    <property type="entry name" value="Myb/SANT-like_dom"/>
</dbReference>
<protein>
    <recommendedName>
        <fullName evidence="2">Myb/SANT-like domain-containing protein</fullName>
    </recommendedName>
</protein>
<keyword evidence="3" id="KW-1185">Reference proteome</keyword>
<feature type="region of interest" description="Disordered" evidence="1">
    <location>
        <begin position="190"/>
        <end position="223"/>
    </location>
</feature>
<feature type="domain" description="Myb/SANT-like" evidence="2">
    <location>
        <begin position="11"/>
        <end position="110"/>
    </location>
</feature>
<feature type="region of interest" description="Disordered" evidence="1">
    <location>
        <begin position="143"/>
        <end position="175"/>
    </location>
</feature>
<gene>
    <name evidence="4" type="primary">LOC140014385</name>
</gene>
<dbReference type="Pfam" id="PF12776">
    <property type="entry name" value="Myb_DNA-bind_3"/>
    <property type="match status" value="1"/>
</dbReference>
<accession>A0ABM4VP28</accession>